<dbReference type="GO" id="GO:0006355">
    <property type="term" value="P:regulation of DNA-templated transcription"/>
    <property type="evidence" value="ECO:0007669"/>
    <property type="project" value="InterPro"/>
</dbReference>
<dbReference type="Pfam" id="PF25873">
    <property type="entry name" value="WHD_MalT"/>
    <property type="match status" value="1"/>
</dbReference>
<gene>
    <name evidence="5" type="ORF">UFOPK3820_00509</name>
</gene>
<dbReference type="InterPro" id="IPR011990">
    <property type="entry name" value="TPR-like_helical_dom_sf"/>
</dbReference>
<dbReference type="PROSITE" id="PS50043">
    <property type="entry name" value="HTH_LUXR_2"/>
    <property type="match status" value="1"/>
</dbReference>
<dbReference type="Gene3D" id="1.10.10.10">
    <property type="entry name" value="Winged helix-like DNA-binding domain superfamily/Winged helix DNA-binding domain"/>
    <property type="match status" value="1"/>
</dbReference>
<dbReference type="InterPro" id="IPR000792">
    <property type="entry name" value="Tscrpt_reg_LuxR_C"/>
</dbReference>
<dbReference type="Gene3D" id="1.25.40.10">
    <property type="entry name" value="Tetratricopeptide repeat domain"/>
    <property type="match status" value="1"/>
</dbReference>
<dbReference type="SUPFAM" id="SSF46894">
    <property type="entry name" value="C-terminal effector domain of the bipartite response regulators"/>
    <property type="match status" value="1"/>
</dbReference>
<dbReference type="EMBL" id="CAESAB010000013">
    <property type="protein sequence ID" value="CAB4335113.1"/>
    <property type="molecule type" value="Genomic_DNA"/>
</dbReference>
<reference evidence="5" key="1">
    <citation type="submission" date="2020-05" db="EMBL/GenBank/DDBJ databases">
        <authorList>
            <person name="Chiriac C."/>
            <person name="Salcher M."/>
            <person name="Ghai R."/>
            <person name="Kavagutti S V."/>
        </authorList>
    </citation>
    <scope>NUCLEOTIDE SEQUENCE</scope>
</reference>
<dbReference type="InterPro" id="IPR059106">
    <property type="entry name" value="WHD_MalT"/>
</dbReference>
<evidence type="ECO:0000259" key="4">
    <source>
        <dbReference type="PROSITE" id="PS50043"/>
    </source>
</evidence>
<dbReference type="InterPro" id="IPR016032">
    <property type="entry name" value="Sig_transdc_resp-reg_C-effctor"/>
</dbReference>
<keyword evidence="2" id="KW-0238">DNA-binding</keyword>
<dbReference type="CDD" id="cd06170">
    <property type="entry name" value="LuxR_C_like"/>
    <property type="match status" value="1"/>
</dbReference>
<keyword evidence="3" id="KW-0804">Transcription</keyword>
<dbReference type="SUPFAM" id="SSF52540">
    <property type="entry name" value="P-loop containing nucleoside triphosphate hydrolases"/>
    <property type="match status" value="1"/>
</dbReference>
<evidence type="ECO:0000256" key="3">
    <source>
        <dbReference type="ARBA" id="ARBA00023163"/>
    </source>
</evidence>
<dbReference type="InterPro" id="IPR036388">
    <property type="entry name" value="WH-like_DNA-bd_sf"/>
</dbReference>
<dbReference type="PANTHER" id="PTHR44688">
    <property type="entry name" value="DNA-BINDING TRANSCRIPTIONAL ACTIVATOR DEVR_DOSR"/>
    <property type="match status" value="1"/>
</dbReference>
<dbReference type="SUPFAM" id="SSF48452">
    <property type="entry name" value="TPR-like"/>
    <property type="match status" value="1"/>
</dbReference>
<dbReference type="SMART" id="SM00421">
    <property type="entry name" value="HTH_LUXR"/>
    <property type="match status" value="1"/>
</dbReference>
<accession>A0A6J5Z655</accession>
<evidence type="ECO:0000256" key="2">
    <source>
        <dbReference type="ARBA" id="ARBA00023125"/>
    </source>
</evidence>
<dbReference type="PANTHER" id="PTHR44688:SF16">
    <property type="entry name" value="DNA-BINDING TRANSCRIPTIONAL ACTIVATOR DEVR_DOSR"/>
    <property type="match status" value="1"/>
</dbReference>
<dbReference type="Pfam" id="PF00196">
    <property type="entry name" value="GerE"/>
    <property type="match status" value="1"/>
</dbReference>
<dbReference type="AlphaFoldDB" id="A0A6J5Z655"/>
<dbReference type="InterPro" id="IPR027417">
    <property type="entry name" value="P-loop_NTPase"/>
</dbReference>
<dbReference type="PRINTS" id="PR00038">
    <property type="entry name" value="HTHLUXR"/>
</dbReference>
<dbReference type="GO" id="GO:0003677">
    <property type="term" value="F:DNA binding"/>
    <property type="evidence" value="ECO:0007669"/>
    <property type="project" value="UniProtKB-KW"/>
</dbReference>
<protein>
    <submittedName>
        <fullName evidence="5">Unannotated protein</fullName>
    </submittedName>
</protein>
<dbReference type="Gene3D" id="3.40.50.300">
    <property type="entry name" value="P-loop containing nucleotide triphosphate hydrolases"/>
    <property type="match status" value="1"/>
</dbReference>
<organism evidence="5">
    <name type="scientific">freshwater metagenome</name>
    <dbReference type="NCBI Taxonomy" id="449393"/>
    <lineage>
        <taxon>unclassified sequences</taxon>
        <taxon>metagenomes</taxon>
        <taxon>ecological metagenomes</taxon>
    </lineage>
</organism>
<proteinExistence type="predicted"/>
<sequence>MPQAEGVKRSDITPEFDITAGVTLSRALVPTLVPNFITRKRLFNLLENPAPSTTVVIAPAGFGKTSLVAEWAGHAKEKVIWISITNSDSLNEMSALLIQATRNVIPGFADWFERDQPVRPTEVVRRWGNELLATGRDYILVIDNLRDHVNRDVEIATKLVNQFPANVHLVAIRRDPLETSYASFSTRGSLHVIGPKELRFTKEEVMTLAESYGLKTNESSTRDSLEAAQGWPSAVSLVIRQISRSKDPIDFEKIASSRGEPIRALAVAVLDSFSHEVLDIVTDLSIIPEFNHEEAQVILGEKYNQDLINSIAQEAIFFSQTSDPDLTFSFSRLMREILLSELRKKPDRKREIHKLLLDFYLAVNRPNLALEHAFLAGDQSAVAEVFPSAARVLQATGKGNDLVRWSVFAGDASPTGLLKRATVELTGRLTSLEFDLTQALIEQMRIDAQGSEIEGFIKQLTSGTRAYIEIAYGQFSEFEKSFAEAMTPVKDPLMLGIEEQIAIIYLAAVKSFMLDETERTEELYHQALSITDSSRIGSGHILISHIKAMSLFQVGEYRSAYETASVAISQSRKQQYVGILGPLSSMYVQARCLLEFARPQEAYEILSQVRNLAEQWKQWSWFFMADGYFARDLALRGRATEALENISSARKRASTLTGRDGLMGIIDLSEIFIRYQVQDYERLAILVERVPQQTFVQQIKLTLVERTGRKGFAEEVKNLPVRTPREKIWKYLVDVSEVIDQEKLALTSMRLALEVGAAVGAKETFLRQGEEMGNLIIKLAGENPTLYMEDLASAVAERIKEDSNNKVQSQLTLTKRELEVLRHLATERPISAISATLHISQNTMKTHLKNLYRKMEVDGRVHAVEKAKSNFIL</sequence>
<evidence type="ECO:0000313" key="5">
    <source>
        <dbReference type="EMBL" id="CAB4335113.1"/>
    </source>
</evidence>
<keyword evidence="1" id="KW-0805">Transcription regulation</keyword>
<name>A0A6J5Z655_9ZZZZ</name>
<evidence type="ECO:0000256" key="1">
    <source>
        <dbReference type="ARBA" id="ARBA00023015"/>
    </source>
</evidence>
<feature type="domain" description="HTH luxR-type" evidence="4">
    <location>
        <begin position="806"/>
        <end position="871"/>
    </location>
</feature>